<dbReference type="FunFam" id="1.10.510.10:FF:001109">
    <property type="entry name" value="Protein CBG07147"/>
    <property type="match status" value="2"/>
</dbReference>
<keyword evidence="1" id="KW-0723">Serine/threonine-protein kinase</keyword>
<name>A0AAE9DQQ3_CAEBR</name>
<feature type="domain" description="Protein kinase" evidence="7">
    <location>
        <begin position="311"/>
        <end position="569"/>
    </location>
</feature>
<keyword evidence="5" id="KW-0067">ATP-binding</keyword>
<dbReference type="SMART" id="SM00220">
    <property type="entry name" value="S_TKc"/>
    <property type="match status" value="2"/>
</dbReference>
<evidence type="ECO:0000256" key="4">
    <source>
        <dbReference type="ARBA" id="ARBA00022777"/>
    </source>
</evidence>
<sequence>MAPIPKPPKTPVKKVSKAQSSQESKIQGLPYKKIRQLGKGAFGVVDLMKRITNPKEKFAVKIQQIGKRSHKIKEEFKIHKGLDHTSIIKVFELIQLENQYYMVMEYANKGVLWDLIPKDDVLDVEVAQKLFQQLIAGIKYLHSQGTVHKDIKPDNLLIFKEEILKICDFGSAKKYLNGDQEIFFSTGAGSKSFNAPEIFSEDEFRGPPLDIWAAGLVLVCMLVNSQPWERACPGDKGYSAWKRGKLFNEWPWTEVDPMAMSLISWILMEDLNRRYTIEQIEQSEWFQMTPAIPTTEIPILKNLPGLAYLPYHHIRKLRSGTYGHVHLMKSTHNPENLMALKIIPLRKGVKNVRDEYYINQKLMSNEFIIKVFGMSNQSGNCYLTLEYADGGDLLDIMPGKKPAPPELGHHFFKQLLAGIKYMHSQGVVHRDLKPDNLLVFKERATLKIADFGNARHFRYDGNEVWFAEKKYGTRMYMAPEAYTHIRYRGPPTDVFACGLVLVVVLTRINLWERAEKSDPNYMKWVAGGSPDGENWSSLDPKVVELIRRMLLKCPYFRHTIDDIEKSEWMQMERDQKKLWSQIEEMKDKTRMPWTHISAMFTSLAGSINSIFLSEPVIIEDPNKSPGQLLRIAKKKRKDQKEIRIRMHQELLIRRIKRHIRRTKETAV</sequence>
<feature type="domain" description="Protein kinase" evidence="7">
    <location>
        <begin position="31"/>
        <end position="286"/>
    </location>
</feature>
<dbReference type="PROSITE" id="PS50011">
    <property type="entry name" value="PROTEIN_KINASE_DOM"/>
    <property type="match status" value="2"/>
</dbReference>
<dbReference type="AlphaFoldDB" id="A0AAE9DQQ3"/>
<keyword evidence="4" id="KW-0418">Kinase</keyword>
<gene>
    <name evidence="8" type="ORF">L3Y34_019778</name>
</gene>
<dbReference type="GO" id="GO:0005524">
    <property type="term" value="F:ATP binding"/>
    <property type="evidence" value="ECO:0007669"/>
    <property type="project" value="UniProtKB-KW"/>
</dbReference>
<evidence type="ECO:0000313" key="8">
    <source>
        <dbReference type="EMBL" id="ULU08792.1"/>
    </source>
</evidence>
<reference evidence="8 9" key="1">
    <citation type="submission" date="2022-05" db="EMBL/GenBank/DDBJ databases">
        <title>Chromosome-level reference genomes for two strains of Caenorhabditis briggsae: an improved platform for comparative genomics.</title>
        <authorList>
            <person name="Stevens L."/>
            <person name="Andersen E.C."/>
        </authorList>
    </citation>
    <scope>NUCLEOTIDE SEQUENCE [LARGE SCALE GENOMIC DNA]</scope>
    <source>
        <strain evidence="8">QX1410_ONT</strain>
        <tissue evidence="8">Whole-organism</tissue>
    </source>
</reference>
<dbReference type="InterPro" id="IPR011009">
    <property type="entry name" value="Kinase-like_dom_sf"/>
</dbReference>
<feature type="compositionally biased region" description="Pro residues" evidence="6">
    <location>
        <begin position="1"/>
        <end position="10"/>
    </location>
</feature>
<dbReference type="Proteomes" id="UP000827892">
    <property type="component" value="Chromosome II"/>
</dbReference>
<dbReference type="InterPro" id="IPR008271">
    <property type="entry name" value="Ser/Thr_kinase_AS"/>
</dbReference>
<evidence type="ECO:0000256" key="6">
    <source>
        <dbReference type="SAM" id="MobiDB-lite"/>
    </source>
</evidence>
<dbReference type="GO" id="GO:0004674">
    <property type="term" value="F:protein serine/threonine kinase activity"/>
    <property type="evidence" value="ECO:0007669"/>
    <property type="project" value="UniProtKB-KW"/>
</dbReference>
<dbReference type="SUPFAM" id="SSF56112">
    <property type="entry name" value="Protein kinase-like (PK-like)"/>
    <property type="match status" value="2"/>
</dbReference>
<dbReference type="Pfam" id="PF00069">
    <property type="entry name" value="Pkinase"/>
    <property type="match status" value="2"/>
</dbReference>
<keyword evidence="3" id="KW-0547">Nucleotide-binding</keyword>
<dbReference type="EMBL" id="CP090892">
    <property type="protein sequence ID" value="ULU08792.1"/>
    <property type="molecule type" value="Genomic_DNA"/>
</dbReference>
<evidence type="ECO:0000256" key="2">
    <source>
        <dbReference type="ARBA" id="ARBA00022679"/>
    </source>
</evidence>
<dbReference type="PANTHER" id="PTHR24346:SF82">
    <property type="entry name" value="KP78A-RELATED"/>
    <property type="match status" value="1"/>
</dbReference>
<protein>
    <recommendedName>
        <fullName evidence="7">Protein kinase domain-containing protein</fullName>
    </recommendedName>
</protein>
<evidence type="ECO:0000313" key="9">
    <source>
        <dbReference type="Proteomes" id="UP000827892"/>
    </source>
</evidence>
<evidence type="ECO:0000259" key="7">
    <source>
        <dbReference type="PROSITE" id="PS50011"/>
    </source>
</evidence>
<evidence type="ECO:0000256" key="1">
    <source>
        <dbReference type="ARBA" id="ARBA00022527"/>
    </source>
</evidence>
<dbReference type="PANTHER" id="PTHR24346">
    <property type="entry name" value="MAP/MICROTUBULE AFFINITY-REGULATING KINASE"/>
    <property type="match status" value="1"/>
</dbReference>
<feature type="region of interest" description="Disordered" evidence="6">
    <location>
        <begin position="1"/>
        <end position="26"/>
    </location>
</feature>
<evidence type="ECO:0000256" key="3">
    <source>
        <dbReference type="ARBA" id="ARBA00022741"/>
    </source>
</evidence>
<keyword evidence="2" id="KW-0808">Transferase</keyword>
<dbReference type="InterPro" id="IPR000719">
    <property type="entry name" value="Prot_kinase_dom"/>
</dbReference>
<evidence type="ECO:0000256" key="5">
    <source>
        <dbReference type="ARBA" id="ARBA00022840"/>
    </source>
</evidence>
<organism evidence="8 9">
    <name type="scientific">Caenorhabditis briggsae</name>
    <dbReference type="NCBI Taxonomy" id="6238"/>
    <lineage>
        <taxon>Eukaryota</taxon>
        <taxon>Metazoa</taxon>
        <taxon>Ecdysozoa</taxon>
        <taxon>Nematoda</taxon>
        <taxon>Chromadorea</taxon>
        <taxon>Rhabditida</taxon>
        <taxon>Rhabditina</taxon>
        <taxon>Rhabditomorpha</taxon>
        <taxon>Rhabditoidea</taxon>
        <taxon>Rhabditidae</taxon>
        <taxon>Peloderinae</taxon>
        <taxon>Caenorhabditis</taxon>
    </lineage>
</organism>
<accession>A0AAE9DQQ3</accession>
<dbReference type="PROSITE" id="PS00108">
    <property type="entry name" value="PROTEIN_KINASE_ST"/>
    <property type="match status" value="1"/>
</dbReference>
<proteinExistence type="predicted"/>
<dbReference type="Gene3D" id="1.10.510.10">
    <property type="entry name" value="Transferase(Phosphotransferase) domain 1"/>
    <property type="match status" value="2"/>
</dbReference>